<protein>
    <submittedName>
        <fullName evidence="2">Uncharacterized protein</fullName>
    </submittedName>
</protein>
<dbReference type="Proteomes" id="UP001595867">
    <property type="component" value="Unassembled WGS sequence"/>
</dbReference>
<gene>
    <name evidence="2" type="ORF">ACFO0C_12685</name>
</gene>
<sequence>MIKFLVALAVGLPIAVVTPAAQASPPPDGRISLAALRDATLDVPRWPADGLLCPSGRVRFRDGEAAVTPSDVPDGRPPAGQSLTILAAAHGDIDNDGADETVALLGCMIEGGTKQIVAYDRDRDGRIVSRGRVTATTGQVRDIRDDSLRIRRSGMVTARLADYQRCCADTTPQTWQTRGYALRAGRFIQVSGPSRMPLNPSVTAIRVTTGDLTLGPPNGGYRYGSVEVTVTHRWGSRPKSVVLQFLPPDGLERTGDRWPPVTTAADSFEVRVAAPAAGRSVTHRFEFRRPAGSPAGGDLAVDLSTKPPTSPAVPWETYATAKIVQTG</sequence>
<keyword evidence="3" id="KW-1185">Reference proteome</keyword>
<comment type="caution">
    <text evidence="2">The sequence shown here is derived from an EMBL/GenBank/DDBJ whole genome shotgun (WGS) entry which is preliminary data.</text>
</comment>
<dbReference type="EMBL" id="JBHSBL010000013">
    <property type="protein sequence ID" value="MFC4065790.1"/>
    <property type="molecule type" value="Genomic_DNA"/>
</dbReference>
<evidence type="ECO:0000313" key="2">
    <source>
        <dbReference type="EMBL" id="MFC4065790.1"/>
    </source>
</evidence>
<feature type="signal peptide" evidence="1">
    <location>
        <begin position="1"/>
        <end position="23"/>
    </location>
</feature>
<proteinExistence type="predicted"/>
<reference evidence="3" key="1">
    <citation type="journal article" date="2019" name="Int. J. Syst. Evol. Microbiol.">
        <title>The Global Catalogue of Microorganisms (GCM) 10K type strain sequencing project: providing services to taxonomists for standard genome sequencing and annotation.</title>
        <authorList>
            <consortium name="The Broad Institute Genomics Platform"/>
            <consortium name="The Broad Institute Genome Sequencing Center for Infectious Disease"/>
            <person name="Wu L."/>
            <person name="Ma J."/>
        </authorList>
    </citation>
    <scope>NUCLEOTIDE SEQUENCE [LARGE SCALE GENOMIC DNA]</scope>
    <source>
        <strain evidence="3">TBRC 5832</strain>
    </source>
</reference>
<organism evidence="2 3">
    <name type="scientific">Actinoplanes subglobosus</name>
    <dbReference type="NCBI Taxonomy" id="1547892"/>
    <lineage>
        <taxon>Bacteria</taxon>
        <taxon>Bacillati</taxon>
        <taxon>Actinomycetota</taxon>
        <taxon>Actinomycetes</taxon>
        <taxon>Micromonosporales</taxon>
        <taxon>Micromonosporaceae</taxon>
        <taxon>Actinoplanes</taxon>
    </lineage>
</organism>
<keyword evidence="1" id="KW-0732">Signal</keyword>
<dbReference type="RefSeq" id="WP_378066777.1">
    <property type="nucleotide sequence ID" value="NZ_JBHSBL010000013.1"/>
</dbReference>
<feature type="chain" id="PRO_5046084767" evidence="1">
    <location>
        <begin position="24"/>
        <end position="327"/>
    </location>
</feature>
<accession>A0ABV8IVI0</accession>
<name>A0ABV8IVI0_9ACTN</name>
<evidence type="ECO:0000313" key="3">
    <source>
        <dbReference type="Proteomes" id="UP001595867"/>
    </source>
</evidence>
<evidence type="ECO:0000256" key="1">
    <source>
        <dbReference type="SAM" id="SignalP"/>
    </source>
</evidence>